<sequence length="431" mass="48667">MKIAIIGSGISGLSSAWYLHPQHEVTVFEANGYVGGHTATVDVSVVSGDYAIDTGFIVFNDRTYPLFERFLADLGLSGQPSEMSFSVRNDEAALEYNGHSLSTLFAQRRNLLRPRFYRLIAEILRFNRLAKAAVDHTELGTLGQFLHQHGFGADFCDNYILPMGAAIWSSSLTDMRGFPLALFLRFFLNHGLLDVKDRPQWSVIPGGSREYVRKVQAQLGARIRTATPVQQVKRWADRVELTTAAGVERFDQVIFACHSDQALALLADPSEAERAILSAMPYQNNEVVLHTDTRLLPRRRKAWAAWNYHLGEAFENGVHRDHRQATLTYNMNILQGISAPETFCVTLNQTDKIDPERILRRFHYAHPMFSADSARAQSRRHEINGHRRSWFCGAYWYNGFHEDGIRSGMDVVSALQGLDESAQPEPKWVAL</sequence>
<dbReference type="Proteomes" id="UP001499988">
    <property type="component" value="Unassembled WGS sequence"/>
</dbReference>
<feature type="domain" description="Amine oxidase" evidence="1">
    <location>
        <begin position="10"/>
        <end position="412"/>
    </location>
</feature>
<dbReference type="Gene3D" id="3.30.70.1990">
    <property type="match status" value="1"/>
</dbReference>
<dbReference type="InterPro" id="IPR036188">
    <property type="entry name" value="FAD/NAD-bd_sf"/>
</dbReference>
<organism evidence="2 3">
    <name type="scientific">Ferrimonas pelagia</name>
    <dbReference type="NCBI Taxonomy" id="1177826"/>
    <lineage>
        <taxon>Bacteria</taxon>
        <taxon>Pseudomonadati</taxon>
        <taxon>Pseudomonadota</taxon>
        <taxon>Gammaproteobacteria</taxon>
        <taxon>Alteromonadales</taxon>
        <taxon>Ferrimonadaceae</taxon>
        <taxon>Ferrimonas</taxon>
    </lineage>
</organism>
<dbReference type="Pfam" id="PF01593">
    <property type="entry name" value="Amino_oxidase"/>
    <property type="match status" value="1"/>
</dbReference>
<dbReference type="SUPFAM" id="SSF51905">
    <property type="entry name" value="FAD/NAD(P)-binding domain"/>
    <property type="match status" value="1"/>
</dbReference>
<evidence type="ECO:0000313" key="2">
    <source>
        <dbReference type="EMBL" id="GAA4898511.1"/>
    </source>
</evidence>
<dbReference type="Gene3D" id="1.10.405.20">
    <property type="match status" value="1"/>
</dbReference>
<comment type="caution">
    <text evidence="2">The sequence shown here is derived from an EMBL/GenBank/DDBJ whole genome shotgun (WGS) entry which is preliminary data.</text>
</comment>
<dbReference type="PANTHER" id="PTHR42923">
    <property type="entry name" value="PROTOPORPHYRINOGEN OXIDASE"/>
    <property type="match status" value="1"/>
</dbReference>
<name>A0ABP9FD89_9GAMM</name>
<dbReference type="RefSeq" id="WP_345336750.1">
    <property type="nucleotide sequence ID" value="NZ_BAABJZ010000100.1"/>
</dbReference>
<protein>
    <submittedName>
        <fullName evidence="2">NAD(P)/FAD-dependent oxidoreductase</fullName>
    </submittedName>
</protein>
<proteinExistence type="predicted"/>
<accession>A0ABP9FD89</accession>
<dbReference type="InterPro" id="IPR002937">
    <property type="entry name" value="Amino_oxidase"/>
</dbReference>
<reference evidence="3" key="1">
    <citation type="journal article" date="2019" name="Int. J. Syst. Evol. Microbiol.">
        <title>The Global Catalogue of Microorganisms (GCM) 10K type strain sequencing project: providing services to taxonomists for standard genome sequencing and annotation.</title>
        <authorList>
            <consortium name="The Broad Institute Genomics Platform"/>
            <consortium name="The Broad Institute Genome Sequencing Center for Infectious Disease"/>
            <person name="Wu L."/>
            <person name="Ma J."/>
        </authorList>
    </citation>
    <scope>NUCLEOTIDE SEQUENCE [LARGE SCALE GENOMIC DNA]</scope>
    <source>
        <strain evidence="3">JCM 18401</strain>
    </source>
</reference>
<evidence type="ECO:0000259" key="1">
    <source>
        <dbReference type="Pfam" id="PF01593"/>
    </source>
</evidence>
<evidence type="ECO:0000313" key="3">
    <source>
        <dbReference type="Proteomes" id="UP001499988"/>
    </source>
</evidence>
<dbReference type="InterPro" id="IPR050464">
    <property type="entry name" value="Zeta_carotene_desat/Oxidored"/>
</dbReference>
<gene>
    <name evidence="2" type="ORF">GCM10023333_34880</name>
</gene>
<dbReference type="PANTHER" id="PTHR42923:SF17">
    <property type="entry name" value="AMINE OXIDASE DOMAIN-CONTAINING PROTEIN"/>
    <property type="match status" value="1"/>
</dbReference>
<dbReference type="Gene3D" id="3.50.50.60">
    <property type="entry name" value="FAD/NAD(P)-binding domain"/>
    <property type="match status" value="1"/>
</dbReference>
<keyword evidence="3" id="KW-1185">Reference proteome</keyword>
<dbReference type="EMBL" id="BAABJZ010000100">
    <property type="protein sequence ID" value="GAA4898511.1"/>
    <property type="molecule type" value="Genomic_DNA"/>
</dbReference>